<evidence type="ECO:0008006" key="4">
    <source>
        <dbReference type="Google" id="ProtNLM"/>
    </source>
</evidence>
<evidence type="ECO:0000256" key="1">
    <source>
        <dbReference type="SAM" id="SignalP"/>
    </source>
</evidence>
<feature type="chain" id="PRO_5036975749" description="YD repeat-containing protein" evidence="1">
    <location>
        <begin position="20"/>
        <end position="278"/>
    </location>
</feature>
<keyword evidence="3" id="KW-1185">Reference proteome</keyword>
<gene>
    <name evidence="2" type="ORF">J2I47_09705</name>
</gene>
<comment type="caution">
    <text evidence="2">The sequence shown here is derived from an EMBL/GenBank/DDBJ whole genome shotgun (WGS) entry which is preliminary data.</text>
</comment>
<name>A0A939K161_9BACT</name>
<proteinExistence type="predicted"/>
<protein>
    <recommendedName>
        <fullName evidence="4">YD repeat-containing protein</fullName>
    </recommendedName>
</protein>
<dbReference type="RefSeq" id="WP_207364379.1">
    <property type="nucleotide sequence ID" value="NZ_JAFMYV010000004.1"/>
</dbReference>
<evidence type="ECO:0000313" key="3">
    <source>
        <dbReference type="Proteomes" id="UP000664034"/>
    </source>
</evidence>
<sequence length="278" mass="31246">MRHLSLLGWLSLVFVLSTALTCTDHRDQPAPRFRLKTVTYNQSGLSSNPYTLVYSENNQLMAYASSSGPIDFNNTRLAKQLSYSDNGVRQLVGFIDKINYYYVTYSYDLMKRVIRMSVYLAGSRPTRLLSTEDFTYDGSSTMPSSRLATTYSADGNMAVAKRTETYTFSGGNATSIDGNSYTYDTSPNPYKGLFGFSYFTYSSYDSYTYYDNSGAGNVIGYGINRPFSVSEEFSDSSVKVFNQNNRTTDAQLTYNSDGLVTKIVYKDGKSEVFTYESY</sequence>
<dbReference type="AlphaFoldDB" id="A0A939K161"/>
<dbReference type="EMBL" id="JAFMYV010000004">
    <property type="protein sequence ID" value="MBO0936817.1"/>
    <property type="molecule type" value="Genomic_DNA"/>
</dbReference>
<feature type="signal peptide" evidence="1">
    <location>
        <begin position="1"/>
        <end position="19"/>
    </location>
</feature>
<reference evidence="2" key="1">
    <citation type="submission" date="2021-03" db="EMBL/GenBank/DDBJ databases">
        <title>Fibrella sp. HMF5335 genome sequencing and assembly.</title>
        <authorList>
            <person name="Kang H."/>
            <person name="Kim H."/>
            <person name="Bae S."/>
            <person name="Joh K."/>
        </authorList>
    </citation>
    <scope>NUCLEOTIDE SEQUENCE</scope>
    <source>
        <strain evidence="2">HMF5335</strain>
    </source>
</reference>
<organism evidence="2 3">
    <name type="scientific">Fibrella rubiginis</name>
    <dbReference type="NCBI Taxonomy" id="2817060"/>
    <lineage>
        <taxon>Bacteria</taxon>
        <taxon>Pseudomonadati</taxon>
        <taxon>Bacteroidota</taxon>
        <taxon>Cytophagia</taxon>
        <taxon>Cytophagales</taxon>
        <taxon>Spirosomataceae</taxon>
        <taxon>Fibrella</taxon>
    </lineage>
</organism>
<accession>A0A939K161</accession>
<keyword evidence="1" id="KW-0732">Signal</keyword>
<dbReference type="Proteomes" id="UP000664034">
    <property type="component" value="Unassembled WGS sequence"/>
</dbReference>
<evidence type="ECO:0000313" key="2">
    <source>
        <dbReference type="EMBL" id="MBO0936817.1"/>
    </source>
</evidence>